<evidence type="ECO:0000256" key="4">
    <source>
        <dbReference type="ARBA" id="ARBA00022722"/>
    </source>
</evidence>
<feature type="region of interest" description="Disordered" evidence="8">
    <location>
        <begin position="193"/>
        <end position="241"/>
    </location>
</feature>
<dbReference type="GO" id="GO:0042575">
    <property type="term" value="C:DNA polymerase complex"/>
    <property type="evidence" value="ECO:0007669"/>
    <property type="project" value="UniProtKB-ARBA"/>
</dbReference>
<dbReference type="GO" id="GO:0004519">
    <property type="term" value="F:endonuclease activity"/>
    <property type="evidence" value="ECO:0007669"/>
    <property type="project" value="UniProtKB-KW"/>
</dbReference>
<name>A0A1Y1KCE7_PHOPY</name>
<dbReference type="PANTHER" id="PTHR37984:SF5">
    <property type="entry name" value="PROTEIN NYNRIN-LIKE"/>
    <property type="match status" value="1"/>
</dbReference>
<feature type="domain" description="Integrase catalytic" evidence="10">
    <location>
        <begin position="1015"/>
        <end position="1169"/>
    </location>
</feature>
<evidence type="ECO:0000256" key="7">
    <source>
        <dbReference type="ARBA" id="ARBA00022918"/>
    </source>
</evidence>
<dbReference type="InterPro" id="IPR001584">
    <property type="entry name" value="Integrase_cat-core"/>
</dbReference>
<dbReference type="PROSITE" id="PS50878">
    <property type="entry name" value="RT_POL"/>
    <property type="match status" value="1"/>
</dbReference>
<dbReference type="InterPro" id="IPR041373">
    <property type="entry name" value="RT_RNaseH"/>
</dbReference>
<reference evidence="11" key="1">
    <citation type="journal article" date="2016" name="Sci. Rep.">
        <title>Molecular characterization of firefly nuptial gifts: a multi-omics approach sheds light on postcopulatory sexual selection.</title>
        <authorList>
            <person name="Al-Wathiqui N."/>
            <person name="Fallon T.R."/>
            <person name="South A."/>
            <person name="Weng J.K."/>
            <person name="Lewis S.M."/>
        </authorList>
    </citation>
    <scope>NUCLEOTIDE SEQUENCE</scope>
</reference>
<dbReference type="SUPFAM" id="SSF56672">
    <property type="entry name" value="DNA/RNA polymerases"/>
    <property type="match status" value="1"/>
</dbReference>
<evidence type="ECO:0000256" key="5">
    <source>
        <dbReference type="ARBA" id="ARBA00022759"/>
    </source>
</evidence>
<dbReference type="CDD" id="cd01647">
    <property type="entry name" value="RT_LTR"/>
    <property type="match status" value="1"/>
</dbReference>
<protein>
    <recommendedName>
        <fullName evidence="1">RNA-directed DNA polymerase</fullName>
        <ecNumber evidence="1">2.7.7.49</ecNumber>
    </recommendedName>
</protein>
<dbReference type="InterPro" id="IPR012337">
    <property type="entry name" value="RNaseH-like_sf"/>
</dbReference>
<dbReference type="PANTHER" id="PTHR37984">
    <property type="entry name" value="PROTEIN CBG26694"/>
    <property type="match status" value="1"/>
</dbReference>
<dbReference type="EMBL" id="GEZM01092768">
    <property type="protein sequence ID" value="JAV56468.1"/>
    <property type="molecule type" value="Transcribed_RNA"/>
</dbReference>
<feature type="compositionally biased region" description="Low complexity" evidence="8">
    <location>
        <begin position="206"/>
        <end position="224"/>
    </location>
</feature>
<keyword evidence="5" id="KW-0255">Endonuclease</keyword>
<dbReference type="GO" id="GO:0016787">
    <property type="term" value="F:hydrolase activity"/>
    <property type="evidence" value="ECO:0007669"/>
    <property type="project" value="UniProtKB-KW"/>
</dbReference>
<dbReference type="PROSITE" id="PS50994">
    <property type="entry name" value="INTEGRASE"/>
    <property type="match status" value="1"/>
</dbReference>
<dbReference type="GO" id="GO:0003964">
    <property type="term" value="F:RNA-directed DNA polymerase activity"/>
    <property type="evidence" value="ECO:0007669"/>
    <property type="project" value="UniProtKB-KW"/>
</dbReference>
<dbReference type="FunFam" id="1.10.340.70:FF:000003">
    <property type="entry name" value="Protein CBG25708"/>
    <property type="match status" value="1"/>
</dbReference>
<dbReference type="FunFam" id="3.30.420.10:FF:000063">
    <property type="entry name" value="Retrovirus-related Pol polyprotein from transposon 297-like Protein"/>
    <property type="match status" value="1"/>
</dbReference>
<keyword evidence="6" id="KW-0378">Hydrolase</keyword>
<keyword evidence="7" id="KW-0695">RNA-directed DNA polymerase</keyword>
<dbReference type="InterPro" id="IPR043128">
    <property type="entry name" value="Rev_trsase/Diguanyl_cyclase"/>
</dbReference>
<dbReference type="Gene3D" id="2.40.70.10">
    <property type="entry name" value="Acid Proteases"/>
    <property type="match status" value="1"/>
</dbReference>
<dbReference type="EMBL" id="GEZM01092767">
    <property type="protein sequence ID" value="JAV56469.1"/>
    <property type="molecule type" value="Transcribed_RNA"/>
</dbReference>
<proteinExistence type="predicted"/>
<dbReference type="InterPro" id="IPR050951">
    <property type="entry name" value="Retrovirus_Pol_polyprotein"/>
</dbReference>
<dbReference type="CDD" id="cd09274">
    <property type="entry name" value="RNase_HI_RT_Ty3"/>
    <property type="match status" value="1"/>
</dbReference>
<feature type="domain" description="Reverse transcriptase" evidence="9">
    <location>
        <begin position="471"/>
        <end position="649"/>
    </location>
</feature>
<dbReference type="FunFam" id="3.30.70.270:FF:000026">
    <property type="entry name" value="Transposon Ty3-G Gag-Pol polyprotein"/>
    <property type="match status" value="1"/>
</dbReference>
<evidence type="ECO:0000256" key="2">
    <source>
        <dbReference type="ARBA" id="ARBA00022679"/>
    </source>
</evidence>
<dbReference type="InterPro" id="IPR041588">
    <property type="entry name" value="Integrase_H2C2"/>
</dbReference>
<dbReference type="GO" id="GO:0015074">
    <property type="term" value="P:DNA integration"/>
    <property type="evidence" value="ECO:0007669"/>
    <property type="project" value="InterPro"/>
</dbReference>
<evidence type="ECO:0000259" key="10">
    <source>
        <dbReference type="PROSITE" id="PS50994"/>
    </source>
</evidence>
<dbReference type="InterPro" id="IPR000477">
    <property type="entry name" value="RT_dom"/>
</dbReference>
<dbReference type="SUPFAM" id="SSF53098">
    <property type="entry name" value="Ribonuclease H-like"/>
    <property type="match status" value="1"/>
</dbReference>
<dbReference type="Gene3D" id="3.30.420.10">
    <property type="entry name" value="Ribonuclease H-like superfamily/Ribonuclease H"/>
    <property type="match status" value="1"/>
</dbReference>
<dbReference type="Pfam" id="PF17921">
    <property type="entry name" value="Integrase_H2C2"/>
    <property type="match status" value="1"/>
</dbReference>
<dbReference type="Gene3D" id="3.30.70.270">
    <property type="match status" value="2"/>
</dbReference>
<sequence>MAASTYNGYIREFNPKECNWTIYKERLFQFFIVNNVDKQEIKRALLLNACNEESYQLISNLCVPNSPDATDFKALIELCDKHFAPQKALFPERFKFYHANRNVDETIMDWAARVKNLASKCKFGSELSVAMRDKFIVGMEDKAILNRLFEEDVSTLTLDKAIDIALSKEAVLKNYEASANTVIKQEPMEVYKTSQQWATDKRKGRSSSSSNQRSEAGSAGASRAASRRGGRSSGPQGKVGQDAQCAVCGKNHGQSKCRYRYYTCNKCGVKGHLMAMCNSTKSRKQFFIEDDLNDDCIYSIKGENNPIFVSVKIANLSFTFEIDTGASVSVISFDYMRKYFHSYRLIKCNNVFKNYTGGKMIPLGYIVVPIEYKGVMKDVKLFVLRDGGPPLLGRDFFYKYELCINNIKMEGLEMEIFRECEKVFANTLGKFTKGKIKLNLKEAAIPKFQKARVLPFAMREKVEKEIARLVDIGVLVKVDYSEWGTPVVPILKKDGSIRLCGDYKVTLNPSLQEEPYPIPRVEELFAKLCNGKQFSKIDLSQAYSQIELDSESQMLTTISTHKGLFKYTRLPFGVSSAPKKFQKIMERVLQGTDGVVCFYDDVLVTGSTKEEHVRRLKDTLKRLGDCGLTVRKDKCSFFQESIEYLGYRIDKHGLHTCPKNIKAIQEAPRPINVTQLQGFLGMINYYNKFIPSAATVLRPLYDLLKKGVIFQWNAACEDAFKRVKDILTSAEVLIHFDSSLPIRLTVDASQYGVGAVISHVTEGNVERPIAYASQTLSEHQIRYSQMEKEAYAIIFGVQKFFQYLYGQKFTLVTDHKPLVTIFGPKNGIPIMTANRLQRWALILSRFNYNIVYVKSDQNVADGLSRLPINEISEYRDDYNYLNYVNDNFTVDVNRIREETNNDSILREVKTFVNRGWPSKVREELKPYFKHKNYLCCNDDCLMFGYRVIVPQALRSNILSDLHSSHMGIVKTKSLARSFVWWPTMNQDITNMTQQCQICLQFRDSPPAAKLINWAYPQAPWERLHIDFLGPIVGKNILIIVDAYTKWVEAFCVSSMRSESVIDILRSLFARFGLPKFIVSDNAANFTSEMFQNFLRKNGIQFKPIPPYHPSTNGAAENMVKTIKKALLKAVAGEGPHHIQLKLVKFLLDYRCTVHCTTNKSPAFLMFGRNIRTRFDLLRPEVTIKSDNKFQENLNKQVALKLANQQKYYKGSRTKEFQEGETVAVRDYRYAKPSWIKGIIKKRLGSRTYLVSIPEIHKQWRRHLNQVISYHYGTNVQDVSSNIKPDQESENVRNGNKMTVAEVDKRAEVQLPPRVRRPPERFKF</sequence>
<evidence type="ECO:0000256" key="8">
    <source>
        <dbReference type="SAM" id="MobiDB-lite"/>
    </source>
</evidence>
<dbReference type="InterPro" id="IPR043502">
    <property type="entry name" value="DNA/RNA_pol_sf"/>
</dbReference>
<dbReference type="Pfam" id="PF00078">
    <property type="entry name" value="RVT_1"/>
    <property type="match status" value="1"/>
</dbReference>
<accession>A0A1Y1KCE7</accession>
<feature type="region of interest" description="Disordered" evidence="8">
    <location>
        <begin position="1279"/>
        <end position="1302"/>
    </location>
</feature>
<dbReference type="EC" id="2.7.7.49" evidence="1"/>
<dbReference type="Pfam" id="PF00665">
    <property type="entry name" value="rve"/>
    <property type="match status" value="1"/>
</dbReference>
<keyword evidence="4" id="KW-0540">Nuclease</keyword>
<dbReference type="SUPFAM" id="SSF50630">
    <property type="entry name" value="Acid proteases"/>
    <property type="match status" value="1"/>
</dbReference>
<dbReference type="GO" id="GO:0003676">
    <property type="term" value="F:nucleic acid binding"/>
    <property type="evidence" value="ECO:0007669"/>
    <property type="project" value="InterPro"/>
</dbReference>
<evidence type="ECO:0000256" key="3">
    <source>
        <dbReference type="ARBA" id="ARBA00022695"/>
    </source>
</evidence>
<dbReference type="EMBL" id="GEZM01092768">
    <property type="protein sequence ID" value="JAV56467.1"/>
    <property type="molecule type" value="Transcribed_RNA"/>
</dbReference>
<evidence type="ECO:0000313" key="11">
    <source>
        <dbReference type="EMBL" id="JAV56467.1"/>
    </source>
</evidence>
<evidence type="ECO:0000259" key="9">
    <source>
        <dbReference type="PROSITE" id="PS50878"/>
    </source>
</evidence>
<keyword evidence="2" id="KW-0808">Transferase</keyword>
<organism evidence="11">
    <name type="scientific">Photinus pyralis</name>
    <name type="common">Common eastern firefly</name>
    <name type="synonym">Lampyris pyralis</name>
    <dbReference type="NCBI Taxonomy" id="7054"/>
    <lineage>
        <taxon>Eukaryota</taxon>
        <taxon>Metazoa</taxon>
        <taxon>Ecdysozoa</taxon>
        <taxon>Arthropoda</taxon>
        <taxon>Hexapoda</taxon>
        <taxon>Insecta</taxon>
        <taxon>Pterygota</taxon>
        <taxon>Neoptera</taxon>
        <taxon>Endopterygota</taxon>
        <taxon>Coleoptera</taxon>
        <taxon>Polyphaga</taxon>
        <taxon>Elateriformia</taxon>
        <taxon>Elateroidea</taxon>
        <taxon>Lampyridae</taxon>
        <taxon>Lampyrinae</taxon>
        <taxon>Photinus</taxon>
    </lineage>
</organism>
<dbReference type="InterPro" id="IPR021109">
    <property type="entry name" value="Peptidase_aspartic_dom_sf"/>
</dbReference>
<dbReference type="InterPro" id="IPR036397">
    <property type="entry name" value="RNaseH_sf"/>
</dbReference>
<evidence type="ECO:0000256" key="6">
    <source>
        <dbReference type="ARBA" id="ARBA00022801"/>
    </source>
</evidence>
<dbReference type="Pfam" id="PF17917">
    <property type="entry name" value="RT_RNaseH"/>
    <property type="match status" value="1"/>
</dbReference>
<evidence type="ECO:0000256" key="1">
    <source>
        <dbReference type="ARBA" id="ARBA00012493"/>
    </source>
</evidence>
<keyword evidence="3" id="KW-0548">Nucleotidyltransferase</keyword>
<dbReference type="Gene3D" id="1.10.340.70">
    <property type="match status" value="1"/>
</dbReference>
<dbReference type="Gene3D" id="3.10.10.10">
    <property type="entry name" value="HIV Type 1 Reverse Transcriptase, subunit A, domain 1"/>
    <property type="match status" value="1"/>
</dbReference>